<keyword evidence="1" id="KW-1133">Transmembrane helix</keyword>
<name>A0A6G0WI69_9STRA</name>
<accession>A0A6G0WI69</accession>
<reference evidence="3 4" key="1">
    <citation type="submission" date="2019-07" db="EMBL/GenBank/DDBJ databases">
        <title>Genomics analysis of Aphanomyces spp. identifies a new class of oomycete effector associated with host adaptation.</title>
        <authorList>
            <person name="Gaulin E."/>
        </authorList>
    </citation>
    <scope>NUCLEOTIDE SEQUENCE [LARGE SCALE GENOMIC DNA]</scope>
    <source>
        <strain evidence="3 4">ATCC 201684</strain>
    </source>
</reference>
<dbReference type="PANTHER" id="PTHR44329:SF214">
    <property type="entry name" value="PROTEIN KINASE DOMAIN-CONTAINING PROTEIN"/>
    <property type="match status" value="1"/>
</dbReference>
<feature type="domain" description="Protein kinase" evidence="2">
    <location>
        <begin position="250"/>
        <end position="526"/>
    </location>
</feature>
<dbReference type="PANTHER" id="PTHR44329">
    <property type="entry name" value="SERINE/THREONINE-PROTEIN KINASE TNNI3K-RELATED"/>
    <property type="match status" value="1"/>
</dbReference>
<dbReference type="InterPro" id="IPR001245">
    <property type="entry name" value="Ser-Thr/Tyr_kinase_cat_dom"/>
</dbReference>
<keyword evidence="1" id="KW-0472">Membrane</keyword>
<proteinExistence type="predicted"/>
<dbReference type="AlphaFoldDB" id="A0A6G0WI69"/>
<dbReference type="SUPFAM" id="SSF56112">
    <property type="entry name" value="Protein kinase-like (PK-like)"/>
    <property type="match status" value="1"/>
</dbReference>
<dbReference type="GO" id="GO:0005524">
    <property type="term" value="F:ATP binding"/>
    <property type="evidence" value="ECO:0007669"/>
    <property type="project" value="InterPro"/>
</dbReference>
<dbReference type="VEuPathDB" id="FungiDB:AeMF1_021082"/>
<dbReference type="Gene3D" id="1.10.510.10">
    <property type="entry name" value="Transferase(Phosphotransferase) domain 1"/>
    <property type="match status" value="1"/>
</dbReference>
<evidence type="ECO:0000259" key="2">
    <source>
        <dbReference type="PROSITE" id="PS50011"/>
    </source>
</evidence>
<comment type="caution">
    <text evidence="3">The sequence shown here is derived from an EMBL/GenBank/DDBJ whole genome shotgun (WGS) entry which is preliminary data.</text>
</comment>
<organism evidence="3 4">
    <name type="scientific">Aphanomyces euteiches</name>
    <dbReference type="NCBI Taxonomy" id="100861"/>
    <lineage>
        <taxon>Eukaryota</taxon>
        <taxon>Sar</taxon>
        <taxon>Stramenopiles</taxon>
        <taxon>Oomycota</taxon>
        <taxon>Saprolegniomycetes</taxon>
        <taxon>Saprolegniales</taxon>
        <taxon>Verrucalvaceae</taxon>
        <taxon>Aphanomyces</taxon>
    </lineage>
</organism>
<dbReference type="Pfam" id="PF07714">
    <property type="entry name" value="PK_Tyr_Ser-Thr"/>
    <property type="match status" value="1"/>
</dbReference>
<dbReference type="InterPro" id="IPR000719">
    <property type="entry name" value="Prot_kinase_dom"/>
</dbReference>
<sequence>MTTTCNATIQSYLDAVSDASGSCKINDPKTFCATDSCSTITAAGKLVAAQGCDNDNASAAAIKYSFPNMCDSSDCRALVSKFTKALRDCTYNPQANPDTMPTYAVCAPCRTLTDASFQSSLGSTCGYQLNAFPAVLSDTNISLSITICSRVSPTDTSSSTRGSGSTNTIVFVLVGLLAAVLFILGARFLKRMGERARMRSKFEENLESTQNTGEQVGSVYVGVHSRLATDSAALFMDEALMPFRIPQSDIHNVSFLGKGERSVIFRATFGQDMDVAMKQLLPSKARDAKEFQAFVKEIRFAIQLDHPKIVKLIGITWSTAADVAVLSEFMPRGDLTSCLKKDLKKSHRQLDWDAAFSKSGCSKTRIAVDIVDALVYLHSFQPTTLHRNISSECVLVNDAWDAKLHNFGIGRVSKLETMLTSGMVPWIAPEVLTGGQYTEKADIYAMGVLLAELDTHQDPYFKLLSDKSKDISLAHIALQVAQGSLQPEFTNDIPINILELAMECLAFDPKGRPPAMALSYKLHTILKNQD</sequence>
<evidence type="ECO:0000313" key="4">
    <source>
        <dbReference type="Proteomes" id="UP000481153"/>
    </source>
</evidence>
<dbReference type="EMBL" id="VJMJ01000204">
    <property type="protein sequence ID" value="KAF0726920.1"/>
    <property type="molecule type" value="Genomic_DNA"/>
</dbReference>
<dbReference type="InterPro" id="IPR051681">
    <property type="entry name" value="Ser/Thr_Kinases-Pseudokinases"/>
</dbReference>
<dbReference type="PROSITE" id="PS50011">
    <property type="entry name" value="PROTEIN_KINASE_DOM"/>
    <property type="match status" value="1"/>
</dbReference>
<feature type="transmembrane region" description="Helical" evidence="1">
    <location>
        <begin position="169"/>
        <end position="189"/>
    </location>
</feature>
<gene>
    <name evidence="3" type="ORF">Ae201684_014912</name>
</gene>
<dbReference type="GO" id="GO:0004674">
    <property type="term" value="F:protein serine/threonine kinase activity"/>
    <property type="evidence" value="ECO:0007669"/>
    <property type="project" value="TreeGrafter"/>
</dbReference>
<evidence type="ECO:0000256" key="1">
    <source>
        <dbReference type="SAM" id="Phobius"/>
    </source>
</evidence>
<protein>
    <recommendedName>
        <fullName evidence="2">Protein kinase domain-containing protein</fullName>
    </recommendedName>
</protein>
<keyword evidence="1" id="KW-0812">Transmembrane</keyword>
<evidence type="ECO:0000313" key="3">
    <source>
        <dbReference type="EMBL" id="KAF0726920.1"/>
    </source>
</evidence>
<keyword evidence="4" id="KW-1185">Reference proteome</keyword>
<dbReference type="InterPro" id="IPR011009">
    <property type="entry name" value="Kinase-like_dom_sf"/>
</dbReference>
<dbReference type="Proteomes" id="UP000481153">
    <property type="component" value="Unassembled WGS sequence"/>
</dbReference>